<feature type="domain" description="RNA polymerase sigma-70 region 4" evidence="1">
    <location>
        <begin position="41"/>
        <end position="65"/>
    </location>
</feature>
<gene>
    <name evidence="2" type="ORF">MMAGJ_29320</name>
</gene>
<dbReference type="RefSeq" id="WP_081812485.1">
    <property type="nucleotide sequence ID" value="NZ_AP022567.1"/>
</dbReference>
<name>A0ABN5Y670_MYCME</name>
<proteinExistence type="predicted"/>
<dbReference type="InterPro" id="IPR013324">
    <property type="entry name" value="RNA_pol_sigma_r3/r4-like"/>
</dbReference>
<dbReference type="Pfam" id="PF04545">
    <property type="entry name" value="Sigma70_r4"/>
    <property type="match status" value="1"/>
</dbReference>
<dbReference type="Proteomes" id="UP000465622">
    <property type="component" value="Chromosome"/>
</dbReference>
<dbReference type="SUPFAM" id="SSF88659">
    <property type="entry name" value="Sigma3 and sigma4 domains of RNA polymerase sigma factors"/>
    <property type="match status" value="1"/>
</dbReference>
<dbReference type="Gene3D" id="1.10.10.10">
    <property type="entry name" value="Winged helix-like DNA-binding domain superfamily/Winged helix DNA-binding domain"/>
    <property type="match status" value="1"/>
</dbReference>
<accession>A0ABN5Y670</accession>
<dbReference type="EMBL" id="AP022567">
    <property type="protein sequence ID" value="BBX33650.1"/>
    <property type="molecule type" value="Genomic_DNA"/>
</dbReference>
<dbReference type="InterPro" id="IPR036388">
    <property type="entry name" value="WH-like_DNA-bd_sf"/>
</dbReference>
<dbReference type="InterPro" id="IPR007630">
    <property type="entry name" value="RNA_pol_sigma70_r4"/>
</dbReference>
<evidence type="ECO:0000259" key="1">
    <source>
        <dbReference type="Pfam" id="PF04545"/>
    </source>
</evidence>
<protein>
    <recommendedName>
        <fullName evidence="1">RNA polymerase sigma-70 region 4 domain-containing protein</fullName>
    </recommendedName>
</protein>
<sequence>MTTPHSNDERLSRIADAWDAAQATRHASRENLAHAIRAGHREGLTYAEIGRYLGISRERVRQIAQEGQDA</sequence>
<reference evidence="2 3" key="1">
    <citation type="journal article" date="2019" name="Emerg. Microbes Infect.">
        <title>Comprehensive subspecies identification of 175 nontuberculous mycobacteria species based on 7547 genomic profiles.</title>
        <authorList>
            <person name="Matsumoto Y."/>
            <person name="Kinjo T."/>
            <person name="Motooka D."/>
            <person name="Nabeya D."/>
            <person name="Jung N."/>
            <person name="Uechi K."/>
            <person name="Horii T."/>
            <person name="Iida T."/>
            <person name="Fujita J."/>
            <person name="Nakamura S."/>
        </authorList>
    </citation>
    <scope>NUCLEOTIDE SEQUENCE [LARGE SCALE GENOMIC DNA]</scope>
    <source>
        <strain evidence="2 3">JCM 12375</strain>
    </source>
</reference>
<organism evidence="2 3">
    <name type="scientific">Mycolicibacterium mageritense</name>
    <name type="common">Mycobacterium mageritense</name>
    <dbReference type="NCBI Taxonomy" id="53462"/>
    <lineage>
        <taxon>Bacteria</taxon>
        <taxon>Bacillati</taxon>
        <taxon>Actinomycetota</taxon>
        <taxon>Actinomycetes</taxon>
        <taxon>Mycobacteriales</taxon>
        <taxon>Mycobacteriaceae</taxon>
        <taxon>Mycolicibacterium</taxon>
    </lineage>
</organism>
<evidence type="ECO:0000313" key="2">
    <source>
        <dbReference type="EMBL" id="BBX33650.1"/>
    </source>
</evidence>
<keyword evidence="3" id="KW-1185">Reference proteome</keyword>
<evidence type="ECO:0000313" key="3">
    <source>
        <dbReference type="Proteomes" id="UP000465622"/>
    </source>
</evidence>